<gene>
    <name evidence="4" type="ORF">ACFOET_14150</name>
</gene>
<keyword evidence="1" id="KW-0472">Membrane</keyword>
<keyword evidence="1" id="KW-0812">Transmembrane</keyword>
<feature type="domain" description="FecR protein" evidence="2">
    <location>
        <begin position="108"/>
        <end position="201"/>
    </location>
</feature>
<name>A0ABV7JPD0_9SPHI</name>
<dbReference type="EMBL" id="JBHRTA010000038">
    <property type="protein sequence ID" value="MFC3198760.1"/>
    <property type="molecule type" value="Genomic_DNA"/>
</dbReference>
<keyword evidence="1" id="KW-1133">Transmembrane helix</keyword>
<dbReference type="PANTHER" id="PTHR30273">
    <property type="entry name" value="PERIPLASMIC SIGNAL SENSOR AND SIGMA FACTOR ACTIVATOR FECR-RELATED"/>
    <property type="match status" value="1"/>
</dbReference>
<evidence type="ECO:0000256" key="1">
    <source>
        <dbReference type="SAM" id="Phobius"/>
    </source>
</evidence>
<dbReference type="Pfam" id="PF04773">
    <property type="entry name" value="FecR"/>
    <property type="match status" value="1"/>
</dbReference>
<dbReference type="PIRSF" id="PIRSF018266">
    <property type="entry name" value="FecR"/>
    <property type="match status" value="1"/>
</dbReference>
<proteinExistence type="predicted"/>
<evidence type="ECO:0000313" key="4">
    <source>
        <dbReference type="EMBL" id="MFC3198760.1"/>
    </source>
</evidence>
<feature type="domain" description="Protein FecR C-terminal" evidence="3">
    <location>
        <begin position="248"/>
        <end position="314"/>
    </location>
</feature>
<dbReference type="InterPro" id="IPR032508">
    <property type="entry name" value="FecR_C"/>
</dbReference>
<comment type="caution">
    <text evidence="4">The sequence shown here is derived from an EMBL/GenBank/DDBJ whole genome shotgun (WGS) entry which is preliminary data.</text>
</comment>
<accession>A0ABV7JPD0</accession>
<keyword evidence="5" id="KW-1185">Reference proteome</keyword>
<sequence>MRKYREGKTTSKETKLVDDWYESFGEQLPPMGAKQKRKVRNALYNRIVSTIQPIGDGKKRTIKVRVWVSGIAASVLLVTAIGFAVHHSMDRMESSESAQREYVEWAAEPGKLKKLLLPDSTEIWLNAATKVGFFMPFGDGAMREITLIDGEAFFQVMPDSTKPFVVHAAGIRTEVLGTSFTVKSYAELDELSVSVSTGKVQVIDRNKQVLGVLHPGQEVIYNKVTDKRIIRSFDAESRNAWMTGTTYLSEVSFNELALVFRRIYGVQLVTGTPQVAGQRYSIQLDRNSRQMDVVQAICAIHRNKYRKEGNEIIIY</sequence>
<dbReference type="Proteomes" id="UP001595526">
    <property type="component" value="Unassembled WGS sequence"/>
</dbReference>
<evidence type="ECO:0000259" key="3">
    <source>
        <dbReference type="Pfam" id="PF16344"/>
    </source>
</evidence>
<organism evidence="4 5">
    <name type="scientific">Parapedobacter deserti</name>
    <dbReference type="NCBI Taxonomy" id="1912957"/>
    <lineage>
        <taxon>Bacteria</taxon>
        <taxon>Pseudomonadati</taxon>
        <taxon>Bacteroidota</taxon>
        <taxon>Sphingobacteriia</taxon>
        <taxon>Sphingobacteriales</taxon>
        <taxon>Sphingobacteriaceae</taxon>
        <taxon>Parapedobacter</taxon>
    </lineage>
</organism>
<feature type="transmembrane region" description="Helical" evidence="1">
    <location>
        <begin position="66"/>
        <end position="85"/>
    </location>
</feature>
<dbReference type="Pfam" id="PF16344">
    <property type="entry name" value="FecR_C"/>
    <property type="match status" value="1"/>
</dbReference>
<evidence type="ECO:0000313" key="5">
    <source>
        <dbReference type="Proteomes" id="UP001595526"/>
    </source>
</evidence>
<dbReference type="Gene3D" id="3.55.50.30">
    <property type="match status" value="1"/>
</dbReference>
<dbReference type="InterPro" id="IPR006860">
    <property type="entry name" value="FecR"/>
</dbReference>
<evidence type="ECO:0000259" key="2">
    <source>
        <dbReference type="Pfam" id="PF04773"/>
    </source>
</evidence>
<reference evidence="5" key="1">
    <citation type="journal article" date="2019" name="Int. J. Syst. Evol. Microbiol.">
        <title>The Global Catalogue of Microorganisms (GCM) 10K type strain sequencing project: providing services to taxonomists for standard genome sequencing and annotation.</title>
        <authorList>
            <consortium name="The Broad Institute Genomics Platform"/>
            <consortium name="The Broad Institute Genome Sequencing Center for Infectious Disease"/>
            <person name="Wu L."/>
            <person name="Ma J."/>
        </authorList>
    </citation>
    <scope>NUCLEOTIDE SEQUENCE [LARGE SCALE GENOMIC DNA]</scope>
    <source>
        <strain evidence="5">KCTC 52416</strain>
    </source>
</reference>
<protein>
    <submittedName>
        <fullName evidence="4">FecR family protein</fullName>
    </submittedName>
</protein>
<dbReference type="Gene3D" id="2.60.120.1440">
    <property type="match status" value="1"/>
</dbReference>
<dbReference type="PANTHER" id="PTHR30273:SF2">
    <property type="entry name" value="PROTEIN FECR"/>
    <property type="match status" value="1"/>
</dbReference>
<dbReference type="InterPro" id="IPR012373">
    <property type="entry name" value="Ferrdict_sens_TM"/>
</dbReference>